<evidence type="ECO:0000256" key="2">
    <source>
        <dbReference type="ARBA" id="ARBA00023445"/>
    </source>
</evidence>
<proteinExistence type="inferred from homology"/>
<dbReference type="FunFam" id="3.40.50.720:FF:000336">
    <property type="entry name" value="Aldehyde reductase"/>
    <property type="match status" value="1"/>
</dbReference>
<keyword evidence="1" id="KW-0560">Oxidoreductase</keyword>
<dbReference type="CDD" id="cd05227">
    <property type="entry name" value="AR_SDR_e"/>
    <property type="match status" value="1"/>
</dbReference>
<comment type="similarity">
    <text evidence="2">Belongs to the NAD(P)-dependent epimerase/dehydratase family. Dihydroflavonol-4-reductase subfamily.</text>
</comment>
<dbReference type="Gene3D" id="3.40.50.720">
    <property type="entry name" value="NAD(P)-binding Rossmann-like Domain"/>
    <property type="match status" value="1"/>
</dbReference>
<protein>
    <submittedName>
        <fullName evidence="4">Aldehyde reductase</fullName>
    </submittedName>
</protein>
<dbReference type="SUPFAM" id="SSF51735">
    <property type="entry name" value="NAD(P)-binding Rossmann-fold domains"/>
    <property type="match status" value="1"/>
</dbReference>
<reference evidence="4 5" key="1">
    <citation type="submission" date="2019-02" db="EMBL/GenBank/DDBJ databases">
        <title>Prokaryotic population dynamics and viral predation in marine succession experiment using metagenomics: the confinement effect.</title>
        <authorList>
            <person name="Haro-Moreno J.M."/>
            <person name="Rodriguez-Valera F."/>
            <person name="Lopez-Perez M."/>
        </authorList>
    </citation>
    <scope>NUCLEOTIDE SEQUENCE [LARGE SCALE GENOMIC DNA]</scope>
    <source>
        <strain evidence="4">MED-G166</strain>
    </source>
</reference>
<comment type="caution">
    <text evidence="4">The sequence shown here is derived from an EMBL/GenBank/DDBJ whole genome shotgun (WGS) entry which is preliminary data.</text>
</comment>
<dbReference type="InterPro" id="IPR050425">
    <property type="entry name" value="NAD(P)_dehydrat-like"/>
</dbReference>
<dbReference type="Pfam" id="PF01370">
    <property type="entry name" value="Epimerase"/>
    <property type="match status" value="1"/>
</dbReference>
<feature type="domain" description="NAD-dependent epimerase/dehydratase" evidence="3">
    <location>
        <begin position="4"/>
        <end position="239"/>
    </location>
</feature>
<sequence length="331" mass="36382">MKKALLTGISGYIAMHCAKELLKRDYHINATVRNLDKVEDIKNALSALSLDVNKIQFFQADLLSDDNWEDAMADCEYVMHVASPYPLNQPKDESVLIKPAVEGTERVVSLAIKNNVKKIVLTSSVVAVSVGHTKKEYSEEDWSFADKPIAAYAKSKTLAEKKAWELIKNADTDTKLTVINPSGVIGPSLTSEISSTQLIIAGLMNGKIPVNLPIHIGYVDVRDVALAHIKALENPNSDGERIILSNTELWHKDVSKILKEGGYKAPWLTVSVPVAKFLANVVPALKGAKRFLGKDMVKNSTKAEDILGISYIDIKKSILDDAKSLTEFEKV</sequence>
<gene>
    <name evidence="4" type="ORF">EVA99_02610</name>
</gene>
<dbReference type="EMBL" id="SHBL01000017">
    <property type="protein sequence ID" value="RZO24002.1"/>
    <property type="molecule type" value="Genomic_DNA"/>
</dbReference>
<evidence type="ECO:0000259" key="3">
    <source>
        <dbReference type="Pfam" id="PF01370"/>
    </source>
</evidence>
<name>A0A520MS05_9GAMM</name>
<evidence type="ECO:0000313" key="5">
    <source>
        <dbReference type="Proteomes" id="UP000320146"/>
    </source>
</evidence>
<dbReference type="PANTHER" id="PTHR10366">
    <property type="entry name" value="NAD DEPENDENT EPIMERASE/DEHYDRATASE"/>
    <property type="match status" value="1"/>
</dbReference>
<evidence type="ECO:0000313" key="4">
    <source>
        <dbReference type="EMBL" id="RZO24002.1"/>
    </source>
</evidence>
<organism evidence="4 5">
    <name type="scientific">SAR86 cluster bacterium</name>
    <dbReference type="NCBI Taxonomy" id="2030880"/>
    <lineage>
        <taxon>Bacteria</taxon>
        <taxon>Pseudomonadati</taxon>
        <taxon>Pseudomonadota</taxon>
        <taxon>Gammaproteobacteria</taxon>
        <taxon>SAR86 cluster</taxon>
    </lineage>
</organism>
<dbReference type="PANTHER" id="PTHR10366:SF564">
    <property type="entry name" value="STEROL-4-ALPHA-CARBOXYLATE 3-DEHYDROGENASE, DECARBOXYLATING"/>
    <property type="match status" value="1"/>
</dbReference>
<dbReference type="AlphaFoldDB" id="A0A520MS05"/>
<evidence type="ECO:0000256" key="1">
    <source>
        <dbReference type="ARBA" id="ARBA00023002"/>
    </source>
</evidence>
<dbReference type="Proteomes" id="UP000320146">
    <property type="component" value="Unassembled WGS sequence"/>
</dbReference>
<dbReference type="InterPro" id="IPR001509">
    <property type="entry name" value="Epimerase_deHydtase"/>
</dbReference>
<dbReference type="InterPro" id="IPR036291">
    <property type="entry name" value="NAD(P)-bd_dom_sf"/>
</dbReference>
<dbReference type="GO" id="GO:0016616">
    <property type="term" value="F:oxidoreductase activity, acting on the CH-OH group of donors, NAD or NADP as acceptor"/>
    <property type="evidence" value="ECO:0007669"/>
    <property type="project" value="TreeGrafter"/>
</dbReference>
<accession>A0A520MS05</accession>